<accession>A0A8J4B013</accession>
<sequence length="1008" mass="105527">MIVLQAYKYRSSLHSQVVVPGHVGLGAGQGAMRRLLSAMLPGMLISPAKLQAFYLIKREAVPGGSSVCCYPKVVAGRDLRDQLVASLPQSDGQAAELQQLEEAISRHNNLYYNQQQPEISDAAYDNLKLQYRQLLGQLRGEAPEDVALLVGAPVSAAGPLRKAPHRVPMLSLASVNSREETEAWMEKALAKLPAAGAAAAAANDDDSAAGVKGRRGRGATRQTRNGTRSSISATSPTAAANSSSSGRSHCWVVEPKVDGLAVRALYYRTPDGTYKLEEAATRGDGAVGEDVTHNALDGGISGLPTVLAVPPSCSGGGGLQQEQPKRQRKWKPSDPRVILPSLPAAAAAPAACPEWVEVRGEVFMRTADLELVNRAQEAAGQPVFANTRNAAAGAVRLLDSAECRRRRLSFVAYAALAPSTAPVAVLPTPPVSATSSLSPAPPPASDCADGDLIRPLHASHWETLGWLQDAGFAVSSDNRLCDSVQEALAVAEAWMAKRRSLGYDADGTVIKLDDTTLYDILGTTGSDPRWAVAWKFPAGEAVTRLRDVELTVGRQGQVTPVALLEPVVLGGVTIRRASLHNVGLAVALDLHLGDAVVLRRSGDVIPQVVRVLPELRPRSALPWLPPTACPACGAPLRLRRAANKESGDQLLCDTPECGAKCERKLLHFAAVCLKGSNVSKGAISQLFAAGLIRELPDFYNLDQAVLAALPGFGSARSATLVAAVESSRRMSAATLLRGLNIRLMGEEAAGAVGRAFPRLGDLTTASPEHIAKAAGVGPAAAGSVAGWFQRPENQALLQRLREAGLVCLSGATAPSINDAAPLPPPPAGITATAPATTLAASASSEEGGGIRARRGRPRRRPAAAADAKRPDAPPAESVRDHQEQLDQGPQPGKAEGKKGMESPGGGKSVPQLLGLRGLRVCVTGALMGPSGTGLVRSEVKAMLEEAGAEFHPAVKRSTQVLLAGDDAGGRKLAKAATSGVRVMRELEFWREFWSEGKESAAADGSGGR</sequence>
<dbReference type="Pfam" id="PF00533">
    <property type="entry name" value="BRCT"/>
    <property type="match status" value="1"/>
</dbReference>
<dbReference type="Gene3D" id="1.10.287.610">
    <property type="entry name" value="Helix hairpin bin"/>
    <property type="match status" value="1"/>
</dbReference>
<feature type="domain" description="BRCT" evidence="11">
    <location>
        <begin position="915"/>
        <end position="993"/>
    </location>
</feature>
<keyword evidence="2" id="KW-0436">Ligase</keyword>
<dbReference type="Proteomes" id="UP000747399">
    <property type="component" value="Unassembled WGS sequence"/>
</dbReference>
<evidence type="ECO:0000256" key="1">
    <source>
        <dbReference type="ARBA" id="ARBA00012722"/>
    </source>
</evidence>
<dbReference type="SUPFAM" id="SSF52113">
    <property type="entry name" value="BRCT domain"/>
    <property type="match status" value="1"/>
</dbReference>
<dbReference type="GO" id="GO:0006281">
    <property type="term" value="P:DNA repair"/>
    <property type="evidence" value="ECO:0007669"/>
    <property type="project" value="UniProtKB-KW"/>
</dbReference>
<evidence type="ECO:0000256" key="6">
    <source>
        <dbReference type="ARBA" id="ARBA00022833"/>
    </source>
</evidence>
<evidence type="ECO:0000256" key="2">
    <source>
        <dbReference type="ARBA" id="ARBA00022598"/>
    </source>
</evidence>
<dbReference type="Gene3D" id="3.40.50.10190">
    <property type="entry name" value="BRCT domain"/>
    <property type="match status" value="1"/>
</dbReference>
<keyword evidence="7" id="KW-0520">NAD</keyword>
<feature type="compositionally biased region" description="Low complexity" evidence="10">
    <location>
        <begin position="219"/>
        <end position="245"/>
    </location>
</feature>
<dbReference type="SUPFAM" id="SSF47781">
    <property type="entry name" value="RuvA domain 2-like"/>
    <property type="match status" value="1"/>
</dbReference>
<dbReference type="InterPro" id="IPR013839">
    <property type="entry name" value="DNAligase_adenylation"/>
</dbReference>
<dbReference type="EC" id="6.5.1.2" evidence="1"/>
<dbReference type="PROSITE" id="PS50172">
    <property type="entry name" value="BRCT"/>
    <property type="match status" value="1"/>
</dbReference>
<dbReference type="InterPro" id="IPR013840">
    <property type="entry name" value="DNAligase_N"/>
</dbReference>
<organism evidence="12 13">
    <name type="scientific">Volvox africanus</name>
    <dbReference type="NCBI Taxonomy" id="51714"/>
    <lineage>
        <taxon>Eukaryota</taxon>
        <taxon>Viridiplantae</taxon>
        <taxon>Chlorophyta</taxon>
        <taxon>core chlorophytes</taxon>
        <taxon>Chlorophyceae</taxon>
        <taxon>CS clade</taxon>
        <taxon>Chlamydomonadales</taxon>
        <taxon>Volvocaceae</taxon>
        <taxon>Volvox</taxon>
    </lineage>
</organism>
<dbReference type="InterPro" id="IPR001357">
    <property type="entry name" value="BRCT_dom"/>
</dbReference>
<dbReference type="Gene3D" id="3.30.470.30">
    <property type="entry name" value="DNA ligase/mRNA capping enzyme"/>
    <property type="match status" value="1"/>
</dbReference>
<evidence type="ECO:0000313" key="12">
    <source>
        <dbReference type="EMBL" id="GIL50744.1"/>
    </source>
</evidence>
<dbReference type="InterPro" id="IPR012340">
    <property type="entry name" value="NA-bd_OB-fold"/>
</dbReference>
<keyword evidence="5" id="KW-0227">DNA damage</keyword>
<dbReference type="EMBL" id="BNCO01000009">
    <property type="protein sequence ID" value="GIL50744.1"/>
    <property type="molecule type" value="Genomic_DNA"/>
</dbReference>
<dbReference type="HAMAP" id="MF_01588">
    <property type="entry name" value="DNA_ligase_A"/>
    <property type="match status" value="1"/>
</dbReference>
<gene>
    <name evidence="12" type="ORF">Vafri_6887</name>
</gene>
<dbReference type="Pfam" id="PF03120">
    <property type="entry name" value="OB_DNA_ligase"/>
    <property type="match status" value="1"/>
</dbReference>
<dbReference type="InterPro" id="IPR010994">
    <property type="entry name" value="RuvA_2-like"/>
</dbReference>
<dbReference type="AlphaFoldDB" id="A0A8J4B013"/>
<dbReference type="GO" id="GO:0006260">
    <property type="term" value="P:DNA replication"/>
    <property type="evidence" value="ECO:0007669"/>
    <property type="project" value="UniProtKB-KW"/>
</dbReference>
<keyword evidence="6" id="KW-0862">Zinc</keyword>
<dbReference type="Pfam" id="PF12826">
    <property type="entry name" value="HHH_2"/>
    <property type="match status" value="1"/>
</dbReference>
<keyword evidence="13" id="KW-1185">Reference proteome</keyword>
<evidence type="ECO:0000259" key="11">
    <source>
        <dbReference type="PROSITE" id="PS50172"/>
    </source>
</evidence>
<feature type="region of interest" description="Disordered" evidence="10">
    <location>
        <begin position="837"/>
        <end position="911"/>
    </location>
</feature>
<feature type="region of interest" description="Disordered" evidence="10">
    <location>
        <begin position="201"/>
        <end position="248"/>
    </location>
</feature>
<dbReference type="GO" id="GO:0003911">
    <property type="term" value="F:DNA ligase (NAD+) activity"/>
    <property type="evidence" value="ECO:0007669"/>
    <property type="project" value="UniProtKB-EC"/>
</dbReference>
<dbReference type="SUPFAM" id="SSF50249">
    <property type="entry name" value="Nucleic acid-binding proteins"/>
    <property type="match status" value="1"/>
</dbReference>
<keyword evidence="8" id="KW-0234">DNA repair</keyword>
<dbReference type="Gene3D" id="1.10.150.20">
    <property type="entry name" value="5' to 3' exonuclease, C-terminal subdomain"/>
    <property type="match status" value="2"/>
</dbReference>
<evidence type="ECO:0000256" key="7">
    <source>
        <dbReference type="ARBA" id="ARBA00023027"/>
    </source>
</evidence>
<dbReference type="Pfam" id="PF01653">
    <property type="entry name" value="DNA_ligase_aden"/>
    <property type="match status" value="3"/>
</dbReference>
<dbReference type="SMART" id="SM00532">
    <property type="entry name" value="LIGANc"/>
    <property type="match status" value="1"/>
</dbReference>
<reference evidence="12" key="1">
    <citation type="journal article" date="2021" name="Proc. Natl. Acad. Sci. U.S.A.">
        <title>Three genomes in the algal genus Volvox reveal the fate of a haploid sex-determining region after a transition to homothallism.</title>
        <authorList>
            <person name="Yamamoto K."/>
            <person name="Hamaji T."/>
            <person name="Kawai-Toyooka H."/>
            <person name="Matsuzaki R."/>
            <person name="Takahashi F."/>
            <person name="Nishimura Y."/>
            <person name="Kawachi M."/>
            <person name="Noguchi H."/>
            <person name="Minakuchi Y."/>
            <person name="Umen J.G."/>
            <person name="Toyoda A."/>
            <person name="Nozaki H."/>
        </authorList>
    </citation>
    <scope>NUCLEOTIDE SEQUENCE</scope>
    <source>
        <strain evidence="12">NIES-3780</strain>
    </source>
</reference>
<protein>
    <recommendedName>
        <fullName evidence="1">DNA ligase (NAD(+))</fullName>
        <ecNumber evidence="1">6.5.1.2</ecNumber>
    </recommendedName>
</protein>
<name>A0A8J4B013_9CHLO</name>
<dbReference type="InterPro" id="IPR004150">
    <property type="entry name" value="NAD_DNA_ligase_OB"/>
</dbReference>
<comment type="caution">
    <text evidence="12">The sequence shown here is derived from an EMBL/GenBank/DDBJ whole genome shotgun (WGS) entry which is preliminary data.</text>
</comment>
<dbReference type="Gene3D" id="2.40.50.140">
    <property type="entry name" value="Nucleic acid-binding proteins"/>
    <property type="match status" value="1"/>
</dbReference>
<dbReference type="GO" id="GO:0046872">
    <property type="term" value="F:metal ion binding"/>
    <property type="evidence" value="ECO:0007669"/>
    <property type="project" value="UniProtKB-KW"/>
</dbReference>
<evidence type="ECO:0000313" key="13">
    <source>
        <dbReference type="Proteomes" id="UP000747399"/>
    </source>
</evidence>
<feature type="compositionally biased region" description="Basic and acidic residues" evidence="10">
    <location>
        <begin position="866"/>
        <end position="884"/>
    </location>
</feature>
<comment type="catalytic activity">
    <reaction evidence="9">
        <text>NAD(+) + (deoxyribonucleotide)n-3'-hydroxyl + 5'-phospho-(deoxyribonucleotide)m = (deoxyribonucleotide)n+m + AMP + beta-nicotinamide D-nucleotide.</text>
        <dbReference type="EC" id="6.5.1.2"/>
    </reaction>
</comment>
<evidence type="ECO:0000256" key="5">
    <source>
        <dbReference type="ARBA" id="ARBA00022763"/>
    </source>
</evidence>
<evidence type="ECO:0000256" key="3">
    <source>
        <dbReference type="ARBA" id="ARBA00022705"/>
    </source>
</evidence>
<evidence type="ECO:0000256" key="4">
    <source>
        <dbReference type="ARBA" id="ARBA00022723"/>
    </source>
</evidence>
<evidence type="ECO:0000256" key="8">
    <source>
        <dbReference type="ARBA" id="ARBA00023204"/>
    </source>
</evidence>
<proteinExistence type="inferred from homology"/>
<dbReference type="CDD" id="cd17748">
    <property type="entry name" value="BRCT_DNA_ligase_like"/>
    <property type="match status" value="1"/>
</dbReference>
<keyword evidence="3" id="KW-0235">DNA replication</keyword>
<dbReference type="InterPro" id="IPR041663">
    <property type="entry name" value="DisA/LigA_HHH"/>
</dbReference>
<keyword evidence="4" id="KW-0479">Metal-binding</keyword>
<feature type="compositionally biased region" description="Basic residues" evidence="10">
    <location>
        <begin position="851"/>
        <end position="861"/>
    </location>
</feature>
<evidence type="ECO:0000256" key="9">
    <source>
        <dbReference type="ARBA" id="ARBA00034005"/>
    </source>
</evidence>
<evidence type="ECO:0000256" key="10">
    <source>
        <dbReference type="SAM" id="MobiDB-lite"/>
    </source>
</evidence>
<dbReference type="InterPro" id="IPR036420">
    <property type="entry name" value="BRCT_dom_sf"/>
</dbReference>
<dbReference type="InterPro" id="IPR001679">
    <property type="entry name" value="DNA_ligase"/>
</dbReference>
<dbReference type="SUPFAM" id="SSF56091">
    <property type="entry name" value="DNA ligase/mRNA capping enzyme, catalytic domain"/>
    <property type="match status" value="1"/>
</dbReference>